<dbReference type="AlphaFoldDB" id="A0A8J3CU96"/>
<protein>
    <submittedName>
        <fullName evidence="1">Uncharacterized protein</fullName>
    </submittedName>
</protein>
<evidence type="ECO:0000313" key="2">
    <source>
        <dbReference type="Proteomes" id="UP000642809"/>
    </source>
</evidence>
<gene>
    <name evidence="1" type="ORF">GCM10008106_03640</name>
</gene>
<proteinExistence type="predicted"/>
<evidence type="ECO:0000313" key="1">
    <source>
        <dbReference type="EMBL" id="GHB26303.1"/>
    </source>
</evidence>
<reference evidence="1" key="2">
    <citation type="submission" date="2020-09" db="EMBL/GenBank/DDBJ databases">
        <authorList>
            <person name="Sun Q."/>
            <person name="Kim S."/>
        </authorList>
    </citation>
    <scope>NUCLEOTIDE SEQUENCE</scope>
    <source>
        <strain evidence="1">KCTC 23224</strain>
    </source>
</reference>
<dbReference type="EMBL" id="BMYF01000002">
    <property type="protein sequence ID" value="GHB26303.1"/>
    <property type="molecule type" value="Genomic_DNA"/>
</dbReference>
<dbReference type="Proteomes" id="UP000642809">
    <property type="component" value="Unassembled WGS sequence"/>
</dbReference>
<reference evidence="1" key="1">
    <citation type="journal article" date="2014" name="Int. J. Syst. Evol. Microbiol.">
        <title>Complete genome sequence of Corynebacterium casei LMG S-19264T (=DSM 44701T), isolated from a smear-ripened cheese.</title>
        <authorList>
            <consortium name="US DOE Joint Genome Institute (JGI-PGF)"/>
            <person name="Walter F."/>
            <person name="Albersmeier A."/>
            <person name="Kalinowski J."/>
            <person name="Ruckert C."/>
        </authorList>
    </citation>
    <scope>NUCLEOTIDE SEQUENCE</scope>
    <source>
        <strain evidence="1">KCTC 23224</strain>
    </source>
</reference>
<dbReference type="RefSeq" id="WP_189578740.1">
    <property type="nucleotide sequence ID" value="NZ_BMYF01000002.1"/>
</dbReference>
<accession>A0A8J3CU96</accession>
<sequence length="71" mass="8674">MKLDRKAFKIQSFEEAADHQQYYRELPEEEKEDLFFKLMQAAYGFVGKDWPRMDRNHFEERTLVKRGKSKT</sequence>
<comment type="caution">
    <text evidence="1">The sequence shown here is derived from an EMBL/GenBank/DDBJ whole genome shotgun (WGS) entry which is preliminary data.</text>
</comment>
<keyword evidence="2" id="KW-1185">Reference proteome</keyword>
<organism evidence="1 2">
    <name type="scientific">Mongoliitalea lutea</name>
    <dbReference type="NCBI Taxonomy" id="849756"/>
    <lineage>
        <taxon>Bacteria</taxon>
        <taxon>Pseudomonadati</taxon>
        <taxon>Bacteroidota</taxon>
        <taxon>Cytophagia</taxon>
        <taxon>Cytophagales</taxon>
        <taxon>Cyclobacteriaceae</taxon>
        <taxon>Mongoliitalea</taxon>
    </lineage>
</organism>
<name>A0A8J3CU96_9BACT</name>